<evidence type="ECO:0000313" key="3">
    <source>
        <dbReference type="EMBL" id="MBH5333382.1"/>
    </source>
</evidence>
<dbReference type="Gene3D" id="2.130.10.80">
    <property type="entry name" value="Galactose oxidase/kelch, beta-propeller"/>
    <property type="match status" value="3"/>
</dbReference>
<dbReference type="InterPro" id="IPR037293">
    <property type="entry name" value="Gal_Oxidase_central_sf"/>
</dbReference>
<proteinExistence type="predicted"/>
<reference evidence="3 4" key="1">
    <citation type="submission" date="2020-09" db="EMBL/GenBank/DDBJ databases">
        <title>Biosynthesis of the nuclear factor of activated T cells inhibitor NFAT-133 and its congeners in Streptomyces pactum.</title>
        <authorList>
            <person name="Zhou W."/>
            <person name="Posri P."/>
            <person name="Abugrain M.E."/>
            <person name="Weisberg A.J."/>
            <person name="Chang J.H."/>
            <person name="Mahmud T."/>
        </authorList>
    </citation>
    <scope>NUCLEOTIDE SEQUENCE [LARGE SCALE GENOMIC DNA]</scope>
    <source>
        <strain evidence="3 4">ATCC 27456</strain>
    </source>
</reference>
<gene>
    <name evidence="3" type="ORF">IHE55_00610</name>
</gene>
<protein>
    <submittedName>
        <fullName evidence="3">Kelch-like protein 17</fullName>
    </submittedName>
</protein>
<dbReference type="EMBL" id="JACYXC010000001">
    <property type="protein sequence ID" value="MBH5333382.1"/>
    <property type="molecule type" value="Genomic_DNA"/>
</dbReference>
<dbReference type="InterPro" id="IPR011043">
    <property type="entry name" value="Gal_Oxase/kelch_b-propeller"/>
</dbReference>
<dbReference type="PANTHER" id="PTHR46344:SF27">
    <property type="entry name" value="KELCH REPEAT SUPERFAMILY PROTEIN"/>
    <property type="match status" value="1"/>
</dbReference>
<dbReference type="SMART" id="SM00612">
    <property type="entry name" value="Kelch"/>
    <property type="match status" value="6"/>
</dbReference>
<organism evidence="3 4">
    <name type="scientific">Streptomyces pactum</name>
    <dbReference type="NCBI Taxonomy" id="68249"/>
    <lineage>
        <taxon>Bacteria</taxon>
        <taxon>Bacillati</taxon>
        <taxon>Actinomycetota</taxon>
        <taxon>Actinomycetes</taxon>
        <taxon>Kitasatosporales</taxon>
        <taxon>Streptomycetaceae</taxon>
        <taxon>Streptomyces</taxon>
    </lineage>
</organism>
<dbReference type="Proteomes" id="UP000807371">
    <property type="component" value="Unassembled WGS sequence"/>
</dbReference>
<dbReference type="Gene3D" id="2.120.10.80">
    <property type="entry name" value="Kelch-type beta propeller"/>
    <property type="match status" value="1"/>
</dbReference>
<evidence type="ECO:0000256" key="1">
    <source>
        <dbReference type="ARBA" id="ARBA00022441"/>
    </source>
</evidence>
<dbReference type="InterPro" id="IPR015915">
    <property type="entry name" value="Kelch-typ_b-propeller"/>
</dbReference>
<keyword evidence="2" id="KW-0677">Repeat</keyword>
<dbReference type="SUPFAM" id="SSF50965">
    <property type="entry name" value="Galactose oxidase, central domain"/>
    <property type="match status" value="1"/>
</dbReference>
<dbReference type="PANTHER" id="PTHR46344">
    <property type="entry name" value="OS02G0202900 PROTEIN"/>
    <property type="match status" value="1"/>
</dbReference>
<comment type="caution">
    <text evidence="3">The sequence shown here is derived from an EMBL/GenBank/DDBJ whole genome shotgun (WGS) entry which is preliminary data.</text>
</comment>
<name>A0ABS0NDV5_9ACTN</name>
<evidence type="ECO:0000313" key="4">
    <source>
        <dbReference type="Proteomes" id="UP000807371"/>
    </source>
</evidence>
<sequence>MARATAWSGQHDGPVVLQAGGKVLVAGGADATGAALGQAAVYNPADDTWTPTSTQPSPRRLHTVTRLADGRVLITGGLTAPTSPALASAELYDPTTGSWTPAGTMKQARWGHSAVLLPSGKVLVAGGTAARSTGTTRALRSAELFDPAATTDAQRWTPAADMTDARTGHPAVVLQGGKVLVAGGTAPVGTAQDPALAFCELYDADRDAWTPTGNLVHPRALHQATPLSATAVLVTGGRAPGASEDGTFDPLSRRTAERYDLTTGVWTPVRDMDAGRARHRAVPFGAGKVLVIGGTGGGDEAGYRSVALYDAGTDTWTVRPGLGTGRWALAAAVLPDNRVLVTGGVTRSGLAAADPAVTELTASSEIFTGSGA</sequence>
<accession>A0ABS0NDV5</accession>
<keyword evidence="1" id="KW-0880">Kelch repeat</keyword>
<evidence type="ECO:0000256" key="2">
    <source>
        <dbReference type="ARBA" id="ARBA00022737"/>
    </source>
</evidence>
<keyword evidence="4" id="KW-1185">Reference proteome</keyword>
<dbReference type="Pfam" id="PF01344">
    <property type="entry name" value="Kelch_1"/>
    <property type="match status" value="1"/>
</dbReference>
<dbReference type="InterPro" id="IPR006652">
    <property type="entry name" value="Kelch_1"/>
</dbReference>